<dbReference type="EMBL" id="FNPC01000004">
    <property type="protein sequence ID" value="SDY27218.1"/>
    <property type="molecule type" value="Genomic_DNA"/>
</dbReference>
<evidence type="ECO:0000313" key="3">
    <source>
        <dbReference type="EMBL" id="SDY27218.1"/>
    </source>
</evidence>
<evidence type="ECO:0000259" key="2">
    <source>
        <dbReference type="Pfam" id="PF01927"/>
    </source>
</evidence>
<sequence>MTGCGESSEDRDHGDASRPSREPRFLVDVMCGTVAKYLRFCGYDAAYALDLGVEADDRIAAIAASEDRTLVTRDRELAERVDGAVLLESRKPTDQLAELAAAGVDLDLADVPTRCGRCNGRLERVSEPTTGESDRPESDRPEYVPSDVVTWQCRNCDQWFWKGSHWRDVRERVRRARRIAAKNGDWSKNGDVTR</sequence>
<feature type="domain" description="Mut7-C RNAse" evidence="2">
    <location>
        <begin position="23"/>
        <end position="172"/>
    </location>
</feature>
<dbReference type="OrthoDB" id="1266at2157"/>
<dbReference type="RefSeq" id="WP_092732021.1">
    <property type="nucleotide sequence ID" value="NZ_FNPC01000004.1"/>
</dbReference>
<dbReference type="Proteomes" id="UP000199079">
    <property type="component" value="Unassembled WGS sequence"/>
</dbReference>
<dbReference type="Pfam" id="PF01927">
    <property type="entry name" value="Mut7-C"/>
    <property type="match status" value="1"/>
</dbReference>
<dbReference type="InterPro" id="IPR002782">
    <property type="entry name" value="Mut7-C_RNAse_dom"/>
</dbReference>
<feature type="region of interest" description="Disordered" evidence="1">
    <location>
        <begin position="122"/>
        <end position="143"/>
    </location>
</feature>
<evidence type="ECO:0000256" key="1">
    <source>
        <dbReference type="SAM" id="MobiDB-lite"/>
    </source>
</evidence>
<name>A0A1H3IJH2_9EURY</name>
<reference evidence="4" key="1">
    <citation type="submission" date="2016-10" db="EMBL/GenBank/DDBJ databases">
        <authorList>
            <person name="Varghese N."/>
            <person name="Submissions S."/>
        </authorList>
    </citation>
    <scope>NUCLEOTIDE SEQUENCE [LARGE SCALE GENOMIC DNA]</scope>
    <source>
        <strain evidence="4">DC30,IBRC 10041,KCTC 4046</strain>
    </source>
</reference>
<keyword evidence="4" id="KW-1185">Reference proteome</keyword>
<dbReference type="PANTHER" id="PTHR39081">
    <property type="entry name" value="MUT7-C DOMAIN-CONTAINING PROTEIN"/>
    <property type="match status" value="1"/>
</dbReference>
<evidence type="ECO:0000313" key="4">
    <source>
        <dbReference type="Proteomes" id="UP000199079"/>
    </source>
</evidence>
<proteinExistence type="predicted"/>
<protein>
    <recommendedName>
        <fullName evidence="2">Mut7-C RNAse domain-containing protein</fullName>
    </recommendedName>
</protein>
<accession>A0A1H3IJH2</accession>
<organism evidence="3 4">
    <name type="scientific">Halopenitus persicus</name>
    <dbReference type="NCBI Taxonomy" id="1048396"/>
    <lineage>
        <taxon>Archaea</taxon>
        <taxon>Methanobacteriati</taxon>
        <taxon>Methanobacteriota</taxon>
        <taxon>Stenosarchaea group</taxon>
        <taxon>Halobacteria</taxon>
        <taxon>Halobacteriales</taxon>
        <taxon>Haloferacaceae</taxon>
        <taxon>Halopenitus</taxon>
    </lineage>
</organism>
<dbReference type="AlphaFoldDB" id="A0A1H3IJH2"/>
<dbReference type="PANTHER" id="PTHR39081:SF1">
    <property type="entry name" value="MUT7-C RNASE DOMAIN-CONTAINING PROTEIN"/>
    <property type="match status" value="1"/>
</dbReference>
<gene>
    <name evidence="3" type="ORF">SAMN05216564_104133</name>
</gene>
<feature type="compositionally biased region" description="Basic and acidic residues" evidence="1">
    <location>
        <begin position="122"/>
        <end position="142"/>
    </location>
</feature>
<feature type="region of interest" description="Disordered" evidence="1">
    <location>
        <begin position="1"/>
        <end position="20"/>
    </location>
</feature>
<feature type="compositionally biased region" description="Basic and acidic residues" evidence="1">
    <location>
        <begin position="8"/>
        <end position="20"/>
    </location>
</feature>